<dbReference type="PANTHER" id="PTHR48207:SF3">
    <property type="entry name" value="SUCCINATE--HYDROXYMETHYLGLUTARATE COA-TRANSFERASE"/>
    <property type="match status" value="1"/>
</dbReference>
<dbReference type="RefSeq" id="WP_307406884.1">
    <property type="nucleotide sequence ID" value="NZ_JAUSTW010000003.1"/>
</dbReference>
<sequence length="394" mass="43323">MSGPLRGIKVIDLSRVLAGPYCTMILGDMGAEVIKVESVDSGDETRGWGPPFLEGESAYYLCANRNKQGITLNLKTQKGKEILQQLITDADVVVQNFKPGTLERLGFGYEQMREINEGIILASISGFGTNGPSSHLPGYDYIIQAMSGLMSITGEKETQPTKVGVAIADVLTGLFTCIGILGALQYRNSTGEGQEIDISLFDSQLAALVNVASNYLCSGNIPERLGNDHPNIVPYQVFTASDGNFIVAVGNDRQYRNLAILLKDEKLLSEQYATNTGRLQYKRELIKIISARIKTKSRAEWQQLLDEAGIPNGPIYNVKEAMESGQAKSREMVVNVNHPTIPDLKLVGSPLKFSKTPVKIDRHPPMHSEHSEEILMKLGYTKSEIEILKQDHIL</sequence>
<organism evidence="2 3">
    <name type="scientific">Neobacillus ginsengisoli</name>
    <dbReference type="NCBI Taxonomy" id="904295"/>
    <lineage>
        <taxon>Bacteria</taxon>
        <taxon>Bacillati</taxon>
        <taxon>Bacillota</taxon>
        <taxon>Bacilli</taxon>
        <taxon>Bacillales</taxon>
        <taxon>Bacillaceae</taxon>
        <taxon>Neobacillus</taxon>
    </lineage>
</organism>
<evidence type="ECO:0000313" key="2">
    <source>
        <dbReference type="EMBL" id="MDQ0198719.1"/>
    </source>
</evidence>
<evidence type="ECO:0000256" key="1">
    <source>
        <dbReference type="ARBA" id="ARBA00022679"/>
    </source>
</evidence>
<dbReference type="Pfam" id="PF02515">
    <property type="entry name" value="CoA_transf_3"/>
    <property type="match status" value="1"/>
</dbReference>
<dbReference type="EMBL" id="JAUSTW010000003">
    <property type="protein sequence ID" value="MDQ0198719.1"/>
    <property type="molecule type" value="Genomic_DNA"/>
</dbReference>
<keyword evidence="1" id="KW-0808">Transferase</keyword>
<accession>A0ABT9XUT4</accession>
<dbReference type="Gene3D" id="3.30.1540.10">
    <property type="entry name" value="formyl-coa transferase, domain 3"/>
    <property type="match status" value="1"/>
</dbReference>
<dbReference type="InterPro" id="IPR044855">
    <property type="entry name" value="CoA-Trfase_III_dom3_sf"/>
</dbReference>
<name>A0ABT9XUT4_9BACI</name>
<dbReference type="Proteomes" id="UP001224122">
    <property type="component" value="Unassembled WGS sequence"/>
</dbReference>
<evidence type="ECO:0000313" key="3">
    <source>
        <dbReference type="Proteomes" id="UP001224122"/>
    </source>
</evidence>
<dbReference type="InterPro" id="IPR003673">
    <property type="entry name" value="CoA-Trfase_fam_III"/>
</dbReference>
<dbReference type="PANTHER" id="PTHR48207">
    <property type="entry name" value="SUCCINATE--HYDROXYMETHYLGLUTARATE COA-TRANSFERASE"/>
    <property type="match status" value="1"/>
</dbReference>
<protein>
    <submittedName>
        <fullName evidence="2">Crotonobetainyl-CoA:carnitine CoA-transferase CaiB-like acyl-CoA transferase</fullName>
    </submittedName>
</protein>
<dbReference type="InterPro" id="IPR023606">
    <property type="entry name" value="CoA-Trfase_III_dom_1_sf"/>
</dbReference>
<keyword evidence="3" id="KW-1185">Reference proteome</keyword>
<reference evidence="2 3" key="1">
    <citation type="submission" date="2023-07" db="EMBL/GenBank/DDBJ databases">
        <title>Genomic Encyclopedia of Type Strains, Phase IV (KMG-IV): sequencing the most valuable type-strain genomes for metagenomic binning, comparative biology and taxonomic classification.</title>
        <authorList>
            <person name="Goeker M."/>
        </authorList>
    </citation>
    <scope>NUCLEOTIDE SEQUENCE [LARGE SCALE GENOMIC DNA]</scope>
    <source>
        <strain evidence="2 3">DSM 27594</strain>
    </source>
</reference>
<proteinExistence type="predicted"/>
<comment type="caution">
    <text evidence="2">The sequence shown here is derived from an EMBL/GenBank/DDBJ whole genome shotgun (WGS) entry which is preliminary data.</text>
</comment>
<dbReference type="InterPro" id="IPR050483">
    <property type="entry name" value="CoA-transferase_III_domain"/>
</dbReference>
<gene>
    <name evidence="2" type="ORF">J2S10_001877</name>
</gene>
<dbReference type="Gene3D" id="3.40.50.10540">
    <property type="entry name" value="Crotonobetainyl-coa:carnitine coa-transferase, domain 1"/>
    <property type="match status" value="1"/>
</dbReference>
<dbReference type="SUPFAM" id="SSF89796">
    <property type="entry name" value="CoA-transferase family III (CaiB/BaiF)"/>
    <property type="match status" value="1"/>
</dbReference>